<evidence type="ECO:0000256" key="5">
    <source>
        <dbReference type="ARBA" id="ARBA00023002"/>
    </source>
</evidence>
<dbReference type="PANTHER" id="PTHR10869">
    <property type="entry name" value="PROLYL 4-HYDROXYLASE ALPHA SUBUNIT"/>
    <property type="match status" value="1"/>
</dbReference>
<dbReference type="SMART" id="SM00702">
    <property type="entry name" value="P4Hc"/>
    <property type="match status" value="1"/>
</dbReference>
<keyword evidence="3" id="KW-0847">Vitamin C</keyword>
<comment type="caution">
    <text evidence="8">The sequence shown here is derived from an EMBL/GenBank/DDBJ whole genome shotgun (WGS) entry which is preliminary data.</text>
</comment>
<dbReference type="EC" id="1.14.11.2" evidence="8"/>
<dbReference type="InterPro" id="IPR006620">
    <property type="entry name" value="Pro_4_hyd_alph"/>
</dbReference>
<dbReference type="GO" id="GO:0004656">
    <property type="term" value="F:procollagen-proline 4-dioxygenase activity"/>
    <property type="evidence" value="ECO:0007669"/>
    <property type="project" value="UniProtKB-EC"/>
</dbReference>
<evidence type="ECO:0000256" key="4">
    <source>
        <dbReference type="ARBA" id="ARBA00022964"/>
    </source>
</evidence>
<reference evidence="8 9" key="1">
    <citation type="submission" date="2023-07" db="EMBL/GenBank/DDBJ databases">
        <title>Sorghum-associated microbial communities from plants grown in Nebraska, USA.</title>
        <authorList>
            <person name="Schachtman D."/>
        </authorList>
    </citation>
    <scope>NUCLEOTIDE SEQUENCE [LARGE SCALE GENOMIC DNA]</scope>
    <source>
        <strain evidence="8 9">4099</strain>
    </source>
</reference>
<keyword evidence="6" id="KW-0408">Iron</keyword>
<evidence type="ECO:0000313" key="9">
    <source>
        <dbReference type="Proteomes" id="UP001256588"/>
    </source>
</evidence>
<dbReference type="Pfam" id="PF13640">
    <property type="entry name" value="2OG-FeII_Oxy_3"/>
    <property type="match status" value="1"/>
</dbReference>
<evidence type="ECO:0000256" key="1">
    <source>
        <dbReference type="ARBA" id="ARBA00001961"/>
    </source>
</evidence>
<name>A0ABU1Y047_9GAMM</name>
<dbReference type="InterPro" id="IPR044862">
    <property type="entry name" value="Pro_4_hyd_alph_FE2OG_OXY"/>
</dbReference>
<gene>
    <name evidence="8" type="ORF">J2W68_003147</name>
</gene>
<evidence type="ECO:0000256" key="2">
    <source>
        <dbReference type="ARBA" id="ARBA00022723"/>
    </source>
</evidence>
<organism evidence="8 9">
    <name type="scientific">Luteimonas terrae</name>
    <dbReference type="NCBI Taxonomy" id="1530191"/>
    <lineage>
        <taxon>Bacteria</taxon>
        <taxon>Pseudomonadati</taxon>
        <taxon>Pseudomonadota</taxon>
        <taxon>Gammaproteobacteria</taxon>
        <taxon>Lysobacterales</taxon>
        <taxon>Lysobacteraceae</taxon>
        <taxon>Luteimonas</taxon>
    </lineage>
</organism>
<evidence type="ECO:0000256" key="3">
    <source>
        <dbReference type="ARBA" id="ARBA00022896"/>
    </source>
</evidence>
<dbReference type="InterPro" id="IPR005123">
    <property type="entry name" value="Oxoglu/Fe-dep_dioxygenase_dom"/>
</dbReference>
<dbReference type="Proteomes" id="UP001256588">
    <property type="component" value="Unassembled WGS sequence"/>
</dbReference>
<keyword evidence="4" id="KW-0223">Dioxygenase</keyword>
<proteinExistence type="predicted"/>
<dbReference type="RefSeq" id="WP_430539752.1">
    <property type="nucleotide sequence ID" value="NZ_JAVDWO010000015.1"/>
</dbReference>
<keyword evidence="9" id="KW-1185">Reference proteome</keyword>
<dbReference type="Gene3D" id="2.60.120.620">
    <property type="entry name" value="q2cbj1_9rhob like domain"/>
    <property type="match status" value="1"/>
</dbReference>
<dbReference type="EMBL" id="JAVDWO010000015">
    <property type="protein sequence ID" value="MDR7194402.1"/>
    <property type="molecule type" value="Genomic_DNA"/>
</dbReference>
<evidence type="ECO:0000256" key="6">
    <source>
        <dbReference type="ARBA" id="ARBA00023004"/>
    </source>
</evidence>
<keyword evidence="2" id="KW-0479">Metal-binding</keyword>
<evidence type="ECO:0000313" key="8">
    <source>
        <dbReference type="EMBL" id="MDR7194402.1"/>
    </source>
</evidence>
<dbReference type="InterPro" id="IPR045054">
    <property type="entry name" value="P4HA-like"/>
</dbReference>
<dbReference type="PROSITE" id="PS51471">
    <property type="entry name" value="FE2OG_OXY"/>
    <property type="match status" value="1"/>
</dbReference>
<comment type="cofactor">
    <cofactor evidence="1">
        <name>L-ascorbate</name>
        <dbReference type="ChEBI" id="CHEBI:38290"/>
    </cofactor>
</comment>
<feature type="domain" description="Fe2OG dioxygenase" evidence="7">
    <location>
        <begin position="172"/>
        <end position="279"/>
    </location>
</feature>
<accession>A0ABU1Y047</accession>
<keyword evidence="5 8" id="KW-0560">Oxidoreductase</keyword>
<evidence type="ECO:0000259" key="7">
    <source>
        <dbReference type="PROSITE" id="PS51471"/>
    </source>
</evidence>
<protein>
    <submittedName>
        <fullName evidence="8">Prolyl 4-hydroxylase</fullName>
        <ecNumber evidence="8">1.14.11.2</ecNumber>
    </submittedName>
</protein>
<sequence>MTARQLSAEREQWVVEQAMAGADPDSVLKPLRAEGWDEQAAIDAVQAAVSDFIERNAQQTGLPRPVRVPVPAEPNGATLLDAGDRQVQVLASLMLPRVLVLGGLLADDECDALIELARARLRRSTTVDPESGGDQVHADRTSRGTCFTRGQNALCARIEARIARLLDWPLDHGEGLQILNYGPGAEYRPHHDYFDPAEPGSQVHLARGGQRVASVVMYLNTPKRGGATTFPDVHFEVAAVKGNAVFFSYDRAHPMTRTLHAGAPVIEGEKWIATKWLREGRHD</sequence>
<dbReference type="PANTHER" id="PTHR10869:SF246">
    <property type="entry name" value="TRANSMEMBRANE PROLYL 4-HYDROXYLASE"/>
    <property type="match status" value="1"/>
</dbReference>